<dbReference type="GO" id="GO:0022857">
    <property type="term" value="F:transmembrane transporter activity"/>
    <property type="evidence" value="ECO:0007669"/>
    <property type="project" value="InterPro"/>
</dbReference>
<evidence type="ECO:0000256" key="5">
    <source>
        <dbReference type="ARBA" id="ARBA00023136"/>
    </source>
</evidence>
<feature type="transmembrane region" description="Helical" evidence="6">
    <location>
        <begin position="98"/>
        <end position="117"/>
    </location>
</feature>
<feature type="domain" description="Major facilitator superfamily (MFS) profile" evidence="7">
    <location>
        <begin position="32"/>
        <end position="442"/>
    </location>
</feature>
<dbReference type="PANTHER" id="PTHR43791:SF36">
    <property type="entry name" value="TRANSPORTER, PUTATIVE (AFU_ORTHOLOGUE AFUA_6G08340)-RELATED"/>
    <property type="match status" value="1"/>
</dbReference>
<dbReference type="EMBL" id="WVUD01000015">
    <property type="protein sequence ID" value="MYL83513.1"/>
    <property type="molecule type" value="Genomic_DNA"/>
</dbReference>
<organism evidence="8 9">
    <name type="scientific">Solidesulfovibrio aerotolerans</name>
    <dbReference type="NCBI Taxonomy" id="295255"/>
    <lineage>
        <taxon>Bacteria</taxon>
        <taxon>Pseudomonadati</taxon>
        <taxon>Thermodesulfobacteriota</taxon>
        <taxon>Desulfovibrionia</taxon>
        <taxon>Desulfovibrionales</taxon>
        <taxon>Desulfovibrionaceae</taxon>
        <taxon>Solidesulfovibrio</taxon>
    </lineage>
</organism>
<feature type="transmembrane region" description="Helical" evidence="6">
    <location>
        <begin position="387"/>
        <end position="409"/>
    </location>
</feature>
<feature type="transmembrane region" description="Helical" evidence="6">
    <location>
        <begin position="157"/>
        <end position="178"/>
    </location>
</feature>
<dbReference type="SUPFAM" id="SSF103473">
    <property type="entry name" value="MFS general substrate transporter"/>
    <property type="match status" value="1"/>
</dbReference>
<feature type="transmembrane region" description="Helical" evidence="6">
    <location>
        <begin position="421"/>
        <end position="440"/>
    </location>
</feature>
<dbReference type="FunFam" id="1.20.1250.20:FF:000018">
    <property type="entry name" value="MFS transporter permease"/>
    <property type="match status" value="1"/>
</dbReference>
<dbReference type="PANTHER" id="PTHR43791">
    <property type="entry name" value="PERMEASE-RELATED"/>
    <property type="match status" value="1"/>
</dbReference>
<dbReference type="OrthoDB" id="5441967at2"/>
<sequence>MNQDIKRTSFAKECLVSDNPLATAVGKAQWRLLPFLILLYIVAYLDRINVSFAALGMNQELGLSQTAYGFGAGIFFVGYVLFEVPSNLILAKVGPRLWIARIMLSWGVATVALALASGPASFAGLRFLLGVAEAGFFPGIILYLTYWFPLAYRARTVALFMTATPLAGLLGSPVSGWIMTLHEVLGLSGWQWLFILEGIPAVVLGLVVYWRLPNGPAEAAWLTPEEKQALAEALDAEKNAIASRHLSGLRQGLVSPAVWLGGFVYFCMVVAMYGLVMWLPQVIAGVIGAGEGGAAAGTMQVSLLVMIAYAFAMAGMVLIGTSSDRRGERRWHILGSLGLCLLGMLVLASGAGVVWVVAGASLAAMGIWGMIAPFWGMATAVLTGQAAAAGIALINSLGNLGGFAGPYVMGFVKAQTGDFTGAFLCIAVLMVLAAVPVYLARE</sequence>
<keyword evidence="2" id="KW-0813">Transport</keyword>
<dbReference type="InterPro" id="IPR020846">
    <property type="entry name" value="MFS_dom"/>
</dbReference>
<dbReference type="Proteomes" id="UP000482487">
    <property type="component" value="Unassembled WGS sequence"/>
</dbReference>
<feature type="transmembrane region" description="Helical" evidence="6">
    <location>
        <begin position="32"/>
        <end position="55"/>
    </location>
</feature>
<comment type="caution">
    <text evidence="8">The sequence shown here is derived from an EMBL/GenBank/DDBJ whole genome shotgun (WGS) entry which is preliminary data.</text>
</comment>
<feature type="transmembrane region" description="Helical" evidence="6">
    <location>
        <begin position="190"/>
        <end position="210"/>
    </location>
</feature>
<evidence type="ECO:0000256" key="1">
    <source>
        <dbReference type="ARBA" id="ARBA00004141"/>
    </source>
</evidence>
<evidence type="ECO:0000256" key="2">
    <source>
        <dbReference type="ARBA" id="ARBA00022448"/>
    </source>
</evidence>
<reference evidence="8 9" key="1">
    <citation type="submission" date="2020-01" db="EMBL/GenBank/DDBJ databases">
        <title>Genome sequence of Desulfovibrio aerotolerans DSM 16695(T).</title>
        <authorList>
            <person name="Karnachuk O."/>
            <person name="Avakyan M."/>
            <person name="Mardanov A."/>
            <person name="Kadnikov V."/>
            <person name="Ravin N."/>
        </authorList>
    </citation>
    <scope>NUCLEOTIDE SEQUENCE [LARGE SCALE GENOMIC DNA]</scope>
    <source>
        <strain evidence="8 9">DSM 16695</strain>
    </source>
</reference>
<dbReference type="AlphaFoldDB" id="A0A7C9ML62"/>
<keyword evidence="4 6" id="KW-1133">Transmembrane helix</keyword>
<accession>A0A7C9ML62</accession>
<feature type="transmembrane region" description="Helical" evidence="6">
    <location>
        <begin position="123"/>
        <end position="145"/>
    </location>
</feature>
<dbReference type="GO" id="GO:0016020">
    <property type="term" value="C:membrane"/>
    <property type="evidence" value="ECO:0007669"/>
    <property type="project" value="UniProtKB-SubCell"/>
</dbReference>
<dbReference type="InterPro" id="IPR036259">
    <property type="entry name" value="MFS_trans_sf"/>
</dbReference>
<dbReference type="PROSITE" id="PS50850">
    <property type="entry name" value="MFS"/>
    <property type="match status" value="1"/>
</dbReference>
<evidence type="ECO:0000259" key="7">
    <source>
        <dbReference type="PROSITE" id="PS50850"/>
    </source>
</evidence>
<keyword evidence="5 6" id="KW-0472">Membrane</keyword>
<evidence type="ECO:0000256" key="6">
    <source>
        <dbReference type="SAM" id="Phobius"/>
    </source>
</evidence>
<keyword evidence="3 6" id="KW-0812">Transmembrane</keyword>
<name>A0A7C9ML62_9BACT</name>
<evidence type="ECO:0000313" key="9">
    <source>
        <dbReference type="Proteomes" id="UP000482487"/>
    </source>
</evidence>
<dbReference type="Gene3D" id="1.20.1250.20">
    <property type="entry name" value="MFS general substrate transporter like domains"/>
    <property type="match status" value="2"/>
</dbReference>
<keyword evidence="9" id="KW-1185">Reference proteome</keyword>
<feature type="transmembrane region" description="Helical" evidence="6">
    <location>
        <begin position="354"/>
        <end position="375"/>
    </location>
</feature>
<feature type="transmembrane region" description="Helical" evidence="6">
    <location>
        <begin position="299"/>
        <end position="319"/>
    </location>
</feature>
<protein>
    <submittedName>
        <fullName evidence="8">MFS transporter</fullName>
    </submittedName>
</protein>
<evidence type="ECO:0000256" key="4">
    <source>
        <dbReference type="ARBA" id="ARBA00022989"/>
    </source>
</evidence>
<dbReference type="InterPro" id="IPR011701">
    <property type="entry name" value="MFS"/>
</dbReference>
<feature type="transmembrane region" description="Helical" evidence="6">
    <location>
        <begin position="331"/>
        <end position="348"/>
    </location>
</feature>
<dbReference type="Pfam" id="PF07690">
    <property type="entry name" value="MFS_1"/>
    <property type="match status" value="1"/>
</dbReference>
<feature type="transmembrane region" description="Helical" evidence="6">
    <location>
        <begin position="67"/>
        <end position="91"/>
    </location>
</feature>
<proteinExistence type="predicted"/>
<evidence type="ECO:0000313" key="8">
    <source>
        <dbReference type="EMBL" id="MYL83513.1"/>
    </source>
</evidence>
<comment type="subcellular location">
    <subcellularLocation>
        <location evidence="1">Membrane</location>
        <topology evidence="1">Multi-pass membrane protein</topology>
    </subcellularLocation>
</comment>
<gene>
    <name evidence="8" type="ORF">GTA51_10290</name>
</gene>
<dbReference type="CDD" id="cd17319">
    <property type="entry name" value="MFS_ExuT_GudP_like"/>
    <property type="match status" value="1"/>
</dbReference>
<feature type="transmembrane region" description="Helical" evidence="6">
    <location>
        <begin position="257"/>
        <end position="279"/>
    </location>
</feature>
<evidence type="ECO:0000256" key="3">
    <source>
        <dbReference type="ARBA" id="ARBA00022692"/>
    </source>
</evidence>